<dbReference type="InterPro" id="IPR029052">
    <property type="entry name" value="Metallo-depent_PP-like"/>
</dbReference>
<keyword evidence="3" id="KW-0325">Glycoprotein</keyword>
<accession>A0A653CQ09</accession>
<feature type="signal peptide" evidence="6">
    <location>
        <begin position="1"/>
        <end position="17"/>
    </location>
</feature>
<keyword evidence="2" id="KW-1015">Disulfide bond</keyword>
<dbReference type="PANTHER" id="PTHR10340">
    <property type="entry name" value="SPHINGOMYELIN PHOSPHODIESTERASE"/>
    <property type="match status" value="1"/>
</dbReference>
<dbReference type="InterPro" id="IPR004843">
    <property type="entry name" value="Calcineurin-like_PHP"/>
</dbReference>
<reference evidence="8 9" key="1">
    <citation type="submission" date="2019-01" db="EMBL/GenBank/DDBJ databases">
        <authorList>
            <person name="Sayadi A."/>
        </authorList>
    </citation>
    <scope>NUCLEOTIDE SEQUENCE [LARGE SCALE GENOMIC DNA]</scope>
</reference>
<evidence type="ECO:0000259" key="7">
    <source>
        <dbReference type="PROSITE" id="PS50015"/>
    </source>
</evidence>
<dbReference type="GO" id="GO:0005764">
    <property type="term" value="C:lysosome"/>
    <property type="evidence" value="ECO:0007669"/>
    <property type="project" value="TreeGrafter"/>
</dbReference>
<dbReference type="AlphaFoldDB" id="A0A653CQ09"/>
<evidence type="ECO:0000256" key="5">
    <source>
        <dbReference type="ARBA" id="ARBA00047268"/>
    </source>
</evidence>
<dbReference type="GO" id="GO:0016020">
    <property type="term" value="C:membrane"/>
    <property type="evidence" value="ECO:0007669"/>
    <property type="project" value="GOC"/>
</dbReference>
<name>A0A653CQ09_CALMS</name>
<feature type="chain" id="PRO_5025034135" description="Saposin B-type domain-containing protein" evidence="6">
    <location>
        <begin position="18"/>
        <end position="303"/>
    </location>
</feature>
<evidence type="ECO:0000256" key="2">
    <source>
        <dbReference type="ARBA" id="ARBA00023157"/>
    </source>
</evidence>
<dbReference type="InterPro" id="IPR011001">
    <property type="entry name" value="Saposin-like"/>
</dbReference>
<proteinExistence type="predicted"/>
<evidence type="ECO:0000313" key="9">
    <source>
        <dbReference type="Proteomes" id="UP000410492"/>
    </source>
</evidence>
<dbReference type="SUPFAM" id="SSF56300">
    <property type="entry name" value="Metallo-dependent phosphatases"/>
    <property type="match status" value="1"/>
</dbReference>
<evidence type="ECO:0000256" key="1">
    <source>
        <dbReference type="ARBA" id="ARBA00022801"/>
    </source>
</evidence>
<dbReference type="SUPFAM" id="SSF47862">
    <property type="entry name" value="Saposin"/>
    <property type="match status" value="1"/>
</dbReference>
<keyword evidence="6" id="KW-0732">Signal</keyword>
<feature type="domain" description="Saposin B-type" evidence="7">
    <location>
        <begin position="69"/>
        <end position="155"/>
    </location>
</feature>
<dbReference type="GO" id="GO:0016798">
    <property type="term" value="F:hydrolase activity, acting on glycosyl bonds"/>
    <property type="evidence" value="ECO:0007669"/>
    <property type="project" value="UniProtKB-KW"/>
</dbReference>
<dbReference type="OrthoDB" id="282973at2759"/>
<evidence type="ECO:0000256" key="6">
    <source>
        <dbReference type="SAM" id="SignalP"/>
    </source>
</evidence>
<dbReference type="Proteomes" id="UP000410492">
    <property type="component" value="Unassembled WGS sequence"/>
</dbReference>
<dbReference type="PANTHER" id="PTHR10340:SF29">
    <property type="entry name" value="SPHINGOMYELIN PHOSPHODIESTERASE"/>
    <property type="match status" value="1"/>
</dbReference>
<keyword evidence="1" id="KW-0378">Hydrolase</keyword>
<dbReference type="GO" id="GO:0046513">
    <property type="term" value="P:ceramide biosynthetic process"/>
    <property type="evidence" value="ECO:0007669"/>
    <property type="project" value="TreeGrafter"/>
</dbReference>
<gene>
    <name evidence="8" type="ORF">CALMAC_LOCUS10914</name>
</gene>
<organism evidence="8 9">
    <name type="scientific">Callosobruchus maculatus</name>
    <name type="common">Southern cowpea weevil</name>
    <name type="synonym">Pulse bruchid</name>
    <dbReference type="NCBI Taxonomy" id="64391"/>
    <lineage>
        <taxon>Eukaryota</taxon>
        <taxon>Metazoa</taxon>
        <taxon>Ecdysozoa</taxon>
        <taxon>Arthropoda</taxon>
        <taxon>Hexapoda</taxon>
        <taxon>Insecta</taxon>
        <taxon>Pterygota</taxon>
        <taxon>Neoptera</taxon>
        <taxon>Endopterygota</taxon>
        <taxon>Coleoptera</taxon>
        <taxon>Polyphaga</taxon>
        <taxon>Cucujiformia</taxon>
        <taxon>Chrysomeloidea</taxon>
        <taxon>Chrysomelidae</taxon>
        <taxon>Bruchinae</taxon>
        <taxon>Bruchini</taxon>
        <taxon>Callosobruchus</taxon>
    </lineage>
</organism>
<evidence type="ECO:0000313" key="8">
    <source>
        <dbReference type="EMBL" id="VEN50000.1"/>
    </source>
</evidence>
<comment type="catalytic activity">
    <reaction evidence="5">
        <text>a sphingomyelin + H2O = phosphocholine + an N-acylsphing-4-enine + H(+)</text>
        <dbReference type="Rhea" id="RHEA:19253"/>
        <dbReference type="ChEBI" id="CHEBI:15377"/>
        <dbReference type="ChEBI" id="CHEBI:15378"/>
        <dbReference type="ChEBI" id="CHEBI:17636"/>
        <dbReference type="ChEBI" id="CHEBI:52639"/>
        <dbReference type="ChEBI" id="CHEBI:295975"/>
        <dbReference type="EC" id="3.1.4.12"/>
    </reaction>
    <physiologicalReaction direction="left-to-right" evidence="5">
        <dbReference type="Rhea" id="RHEA:19254"/>
    </physiologicalReaction>
</comment>
<dbReference type="GO" id="GO:0005615">
    <property type="term" value="C:extracellular space"/>
    <property type="evidence" value="ECO:0007669"/>
    <property type="project" value="TreeGrafter"/>
</dbReference>
<dbReference type="GO" id="GO:0006685">
    <property type="term" value="P:sphingomyelin catabolic process"/>
    <property type="evidence" value="ECO:0007669"/>
    <property type="project" value="TreeGrafter"/>
</dbReference>
<dbReference type="Gene3D" id="3.60.21.10">
    <property type="match status" value="1"/>
</dbReference>
<dbReference type="PROSITE" id="PS50015">
    <property type="entry name" value="SAP_B"/>
    <property type="match status" value="1"/>
</dbReference>
<evidence type="ECO:0000256" key="4">
    <source>
        <dbReference type="ARBA" id="ARBA00023295"/>
    </source>
</evidence>
<evidence type="ECO:0000256" key="3">
    <source>
        <dbReference type="ARBA" id="ARBA00023180"/>
    </source>
</evidence>
<keyword evidence="4" id="KW-0326">Glycosidase</keyword>
<dbReference type="GO" id="GO:0061750">
    <property type="term" value="F:acid sphingomyelin phosphodiesterase activity"/>
    <property type="evidence" value="ECO:0007669"/>
    <property type="project" value="TreeGrafter"/>
</dbReference>
<dbReference type="EMBL" id="CAACVG010008481">
    <property type="protein sequence ID" value="VEN50000.1"/>
    <property type="molecule type" value="Genomic_DNA"/>
</dbReference>
<protein>
    <recommendedName>
        <fullName evidence="7">Saposin B-type domain-containing protein</fullName>
    </recommendedName>
</protein>
<keyword evidence="9" id="KW-1185">Reference proteome</keyword>
<dbReference type="Pfam" id="PF00149">
    <property type="entry name" value="Metallophos"/>
    <property type="match status" value="1"/>
</dbReference>
<sequence length="303" mass="34507">MLRICVFVTLLCISCNAAINDEATFFTLKSALEQYLVTGLKPQNLSAALQDYELPHFFRHHTDFSLFKRDKVCLMCDVLANLLIAQFRAGFNQEAILGEVVFICTYLKIEDQSVCDGFVEENLNIFAYIAETNKKFNAKKICGLLLQKYNCYSDTGSWKIDLPPRGHTKKKVIGPETFNILQITDIHLDPRYTEGKKADCGEPLCCQDDQDTPTPGEKPCGYWSEYRNADTPIHLLEEVIAQSKTHNFDYVYMTGDLVSHRVWATSIEGNKETITRTYGLFLKNYNVPVFPILGNHEPHPVNQ</sequence>
<dbReference type="InterPro" id="IPR008139">
    <property type="entry name" value="SaposinB_dom"/>
</dbReference>